<keyword evidence="6 13" id="KW-0479">Metal-binding</keyword>
<evidence type="ECO:0000256" key="3">
    <source>
        <dbReference type="ARBA" id="ARBA00010617"/>
    </source>
</evidence>
<evidence type="ECO:0000256" key="7">
    <source>
        <dbReference type="ARBA" id="ARBA00022989"/>
    </source>
</evidence>
<dbReference type="GO" id="GO:0020037">
    <property type="term" value="F:heme binding"/>
    <property type="evidence" value="ECO:0007669"/>
    <property type="project" value="InterPro"/>
</dbReference>
<comment type="similarity">
    <text evidence="3 14">Belongs to the cytochrome P450 family.</text>
</comment>
<reference evidence="16" key="1">
    <citation type="submission" date="2022-10" db="EMBL/GenBank/DDBJ databases">
        <title>Tapping the CABI collections for fungal endophytes: first genome assemblies for Collariella, Neodidymelliopsis, Ascochyta clinopodiicola, Didymella pomorum, Didymosphaeria variabile, Neocosmospora piperis and Neocucurbitaria cava.</title>
        <authorList>
            <person name="Hill R."/>
        </authorList>
    </citation>
    <scope>NUCLEOTIDE SEQUENCE</scope>
    <source>
        <strain evidence="16">IMI 366586</strain>
    </source>
</reference>
<feature type="binding site" description="axial binding residue" evidence="13">
    <location>
        <position position="469"/>
    </location>
    <ligand>
        <name>heme</name>
        <dbReference type="ChEBI" id="CHEBI:30413"/>
    </ligand>
    <ligandPart>
        <name>Fe</name>
        <dbReference type="ChEBI" id="CHEBI:18248"/>
    </ligandPart>
</feature>
<organism evidence="16 17">
    <name type="scientific">Fusarium piperis</name>
    <dbReference type="NCBI Taxonomy" id="1435070"/>
    <lineage>
        <taxon>Eukaryota</taxon>
        <taxon>Fungi</taxon>
        <taxon>Dikarya</taxon>
        <taxon>Ascomycota</taxon>
        <taxon>Pezizomycotina</taxon>
        <taxon>Sordariomycetes</taxon>
        <taxon>Hypocreomycetidae</taxon>
        <taxon>Hypocreales</taxon>
        <taxon>Nectriaceae</taxon>
        <taxon>Fusarium</taxon>
        <taxon>Fusarium solani species complex</taxon>
    </lineage>
</organism>
<evidence type="ECO:0000256" key="8">
    <source>
        <dbReference type="ARBA" id="ARBA00023002"/>
    </source>
</evidence>
<evidence type="ECO:0000256" key="11">
    <source>
        <dbReference type="ARBA" id="ARBA00023136"/>
    </source>
</evidence>
<dbReference type="OrthoDB" id="1470350at2759"/>
<keyword evidence="5 15" id="KW-0812">Transmembrane</keyword>
<keyword evidence="9 13" id="KW-0408">Iron</keyword>
<dbReference type="EMBL" id="JAPEUR010000344">
    <property type="protein sequence ID" value="KAJ4311130.1"/>
    <property type="molecule type" value="Genomic_DNA"/>
</dbReference>
<dbReference type="GO" id="GO:0016705">
    <property type="term" value="F:oxidoreductase activity, acting on paired donors, with incorporation or reduction of molecular oxygen"/>
    <property type="evidence" value="ECO:0007669"/>
    <property type="project" value="InterPro"/>
</dbReference>
<dbReference type="PROSITE" id="PS00086">
    <property type="entry name" value="CYTOCHROME_P450"/>
    <property type="match status" value="1"/>
</dbReference>
<dbReference type="InterPro" id="IPR050121">
    <property type="entry name" value="Cytochrome_P450_monoxygenase"/>
</dbReference>
<keyword evidence="17" id="KW-1185">Reference proteome</keyword>
<name>A0A9W8TEZ9_9HYPO</name>
<protein>
    <submittedName>
        <fullName evidence="16">Uncharacterized protein</fullName>
    </submittedName>
</protein>
<evidence type="ECO:0000256" key="1">
    <source>
        <dbReference type="ARBA" id="ARBA00001971"/>
    </source>
</evidence>
<gene>
    <name evidence="16" type="ORF">N0V84_010602</name>
</gene>
<comment type="cofactor">
    <cofactor evidence="1 13">
        <name>heme</name>
        <dbReference type="ChEBI" id="CHEBI:30413"/>
    </cofactor>
</comment>
<dbReference type="PANTHER" id="PTHR24305">
    <property type="entry name" value="CYTOCHROME P450"/>
    <property type="match status" value="1"/>
</dbReference>
<dbReference type="PANTHER" id="PTHR24305:SF237">
    <property type="entry name" value="CYTOCHROME P450 MONOOXYGENASE ATNE-RELATED"/>
    <property type="match status" value="1"/>
</dbReference>
<accession>A0A9W8TEZ9</accession>
<evidence type="ECO:0000256" key="12">
    <source>
        <dbReference type="ARBA" id="ARBA00023180"/>
    </source>
</evidence>
<keyword evidence="11 15" id="KW-0472">Membrane</keyword>
<evidence type="ECO:0000256" key="13">
    <source>
        <dbReference type="PIRSR" id="PIRSR602401-1"/>
    </source>
</evidence>
<keyword evidence="10 14" id="KW-0503">Monooxygenase</keyword>
<dbReference type="GO" id="GO:0004497">
    <property type="term" value="F:monooxygenase activity"/>
    <property type="evidence" value="ECO:0007669"/>
    <property type="project" value="UniProtKB-KW"/>
</dbReference>
<dbReference type="GO" id="GO:0016020">
    <property type="term" value="C:membrane"/>
    <property type="evidence" value="ECO:0007669"/>
    <property type="project" value="UniProtKB-SubCell"/>
</dbReference>
<evidence type="ECO:0000256" key="9">
    <source>
        <dbReference type="ARBA" id="ARBA00023004"/>
    </source>
</evidence>
<proteinExistence type="inferred from homology"/>
<dbReference type="GO" id="GO:0005506">
    <property type="term" value="F:iron ion binding"/>
    <property type="evidence" value="ECO:0007669"/>
    <property type="project" value="InterPro"/>
</dbReference>
<comment type="subcellular location">
    <subcellularLocation>
        <location evidence="2">Membrane</location>
    </subcellularLocation>
</comment>
<dbReference type="SUPFAM" id="SSF48264">
    <property type="entry name" value="Cytochrome P450"/>
    <property type="match status" value="1"/>
</dbReference>
<dbReference type="Proteomes" id="UP001140502">
    <property type="component" value="Unassembled WGS sequence"/>
</dbReference>
<dbReference type="PRINTS" id="PR00463">
    <property type="entry name" value="EP450I"/>
</dbReference>
<evidence type="ECO:0000256" key="6">
    <source>
        <dbReference type="ARBA" id="ARBA00022723"/>
    </source>
</evidence>
<dbReference type="InterPro" id="IPR002401">
    <property type="entry name" value="Cyt_P450_E_grp-I"/>
</dbReference>
<evidence type="ECO:0000256" key="4">
    <source>
        <dbReference type="ARBA" id="ARBA00022617"/>
    </source>
</evidence>
<keyword evidence="12" id="KW-0325">Glycoprotein</keyword>
<evidence type="ECO:0000313" key="16">
    <source>
        <dbReference type="EMBL" id="KAJ4311130.1"/>
    </source>
</evidence>
<sequence>MSSQLAAERVTPLQILLLVSSLALSYVVFVVIYRLYFHPLAKYPGPFWARISAFPAYYHTLKKDRHIWFWQLQQQYGPSFRTTPNSVLFNTPTGLKTIFNNKANVQKAEYYKAYPRNVNAMTAWNTIDKSVHARKRRVMNNAFSDKAIRSCEPFIHENVDRWCDLIADEIGDGEWSASLNMARWADHLIFDILGDLCFGKSFGMKEPGSELRYVPGLMTGFMGFLHPIGYSPFTALWVWLKPRGLNQLLAAAAPPALKNWQSFVERCCADRSRVEHSVEKPEGGGRKDFFHYLFKAVDPETGKGYSQDELYGESESLIIAGSDTTAISTAAAVFYLSRNPEVQQKLADEITSTFSSLDEIKSGPTLYSCKYLRAFIEETLRMSPPVPADLSREVQRGGIVVDGEYIPEGIKVSTASYCMHHNPEYFPEPSKFQPERWIVDEDDATGASAERVALAQSAFMPFSVGPRGCIGKNLAYLEMNLVLAKVIFNFEIRRDPASNLGGGSPEAIEGRRSVDQYQVYDIFVGIRDGPMVQLAKRKRTA</sequence>
<evidence type="ECO:0000256" key="5">
    <source>
        <dbReference type="ARBA" id="ARBA00022692"/>
    </source>
</evidence>
<evidence type="ECO:0000256" key="2">
    <source>
        <dbReference type="ARBA" id="ARBA00004370"/>
    </source>
</evidence>
<dbReference type="InterPro" id="IPR017972">
    <property type="entry name" value="Cyt_P450_CS"/>
</dbReference>
<dbReference type="CDD" id="cd11061">
    <property type="entry name" value="CYP67-like"/>
    <property type="match status" value="1"/>
</dbReference>
<dbReference type="AlphaFoldDB" id="A0A9W8TEZ9"/>
<dbReference type="FunFam" id="1.10.630.10:FF:000063">
    <property type="entry name" value="Cytochrome P450 monooxygenase"/>
    <property type="match status" value="1"/>
</dbReference>
<evidence type="ECO:0000256" key="10">
    <source>
        <dbReference type="ARBA" id="ARBA00023033"/>
    </source>
</evidence>
<dbReference type="InterPro" id="IPR001128">
    <property type="entry name" value="Cyt_P450"/>
</dbReference>
<evidence type="ECO:0000256" key="15">
    <source>
        <dbReference type="SAM" id="Phobius"/>
    </source>
</evidence>
<keyword evidence="8 14" id="KW-0560">Oxidoreductase</keyword>
<comment type="caution">
    <text evidence="16">The sequence shown here is derived from an EMBL/GenBank/DDBJ whole genome shotgun (WGS) entry which is preliminary data.</text>
</comment>
<keyword evidence="4 13" id="KW-0349">Heme</keyword>
<feature type="transmembrane region" description="Helical" evidence="15">
    <location>
        <begin position="15"/>
        <end position="36"/>
    </location>
</feature>
<dbReference type="Gene3D" id="1.10.630.10">
    <property type="entry name" value="Cytochrome P450"/>
    <property type="match status" value="1"/>
</dbReference>
<evidence type="ECO:0000256" key="14">
    <source>
        <dbReference type="RuleBase" id="RU000461"/>
    </source>
</evidence>
<dbReference type="PRINTS" id="PR00385">
    <property type="entry name" value="P450"/>
</dbReference>
<dbReference type="Pfam" id="PF00067">
    <property type="entry name" value="p450"/>
    <property type="match status" value="1"/>
</dbReference>
<keyword evidence="7 15" id="KW-1133">Transmembrane helix</keyword>
<dbReference type="InterPro" id="IPR036396">
    <property type="entry name" value="Cyt_P450_sf"/>
</dbReference>
<evidence type="ECO:0000313" key="17">
    <source>
        <dbReference type="Proteomes" id="UP001140502"/>
    </source>
</evidence>
<dbReference type="GO" id="GO:1902181">
    <property type="term" value="P:verruculogen biosynthetic process"/>
    <property type="evidence" value="ECO:0007669"/>
    <property type="project" value="UniProtKB-ARBA"/>
</dbReference>